<feature type="domain" description="SGNH hydrolase-type esterase" evidence="2">
    <location>
        <begin position="82"/>
        <end position="231"/>
    </location>
</feature>
<evidence type="ECO:0000313" key="3">
    <source>
        <dbReference type="EMBL" id="MBB5714477.1"/>
    </source>
</evidence>
<proteinExistence type="predicted"/>
<dbReference type="EMBL" id="JACIJK010000003">
    <property type="protein sequence ID" value="MBB5714477.1"/>
    <property type="molecule type" value="Genomic_DNA"/>
</dbReference>
<sequence>MKFDDVTAAPKAPAQAVPAGLLARRGIKLTVELLLGALVFIATATGWLSYQAYRDRHSPLPNGGTPVAEQCSLWFVGSSSMHKWVTLQADMKPWNTHNRGVDGAKVDYLASRFRSDPPVAPPSAIVLYAGENDIASGVSIASVFGSLRTVIAEKRARYGALPIFYVTIKPSPTRWGFRPQQAKLNRLMAGYARGSRDLRVVNIVPAMMVNDRPGPFYQADGIHLSHAGYRRWGRAVHRALETSLPERLVRSCINPGPAH</sequence>
<name>A0A7W9BC38_9SPHN</name>
<feature type="transmembrane region" description="Helical" evidence="1">
    <location>
        <begin position="29"/>
        <end position="50"/>
    </location>
</feature>
<keyword evidence="4" id="KW-1185">Reference proteome</keyword>
<protein>
    <recommendedName>
        <fullName evidence="2">SGNH hydrolase-type esterase domain-containing protein</fullName>
    </recommendedName>
</protein>
<accession>A0A7W9BC38</accession>
<reference evidence="3 4" key="1">
    <citation type="submission" date="2020-08" db="EMBL/GenBank/DDBJ databases">
        <title>Genomic Encyclopedia of Type Strains, Phase IV (KMG-IV): sequencing the most valuable type-strain genomes for metagenomic binning, comparative biology and taxonomic classification.</title>
        <authorList>
            <person name="Goeker M."/>
        </authorList>
    </citation>
    <scope>NUCLEOTIDE SEQUENCE [LARGE SCALE GENOMIC DNA]</scope>
    <source>
        <strain evidence="3 4">DSM 100044</strain>
    </source>
</reference>
<keyword evidence="1" id="KW-0812">Transmembrane</keyword>
<dbReference type="Pfam" id="PF13472">
    <property type="entry name" value="Lipase_GDSL_2"/>
    <property type="match status" value="1"/>
</dbReference>
<dbReference type="InterPro" id="IPR013830">
    <property type="entry name" value="SGNH_hydro"/>
</dbReference>
<dbReference type="RefSeq" id="WP_184055804.1">
    <property type="nucleotide sequence ID" value="NZ_JACIJK010000003.1"/>
</dbReference>
<evidence type="ECO:0000259" key="2">
    <source>
        <dbReference type="Pfam" id="PF13472"/>
    </source>
</evidence>
<dbReference type="AlphaFoldDB" id="A0A7W9BC38"/>
<dbReference type="Gene3D" id="3.40.50.1110">
    <property type="entry name" value="SGNH hydrolase"/>
    <property type="match status" value="1"/>
</dbReference>
<dbReference type="Proteomes" id="UP000546200">
    <property type="component" value="Unassembled WGS sequence"/>
</dbReference>
<organism evidence="3 4">
    <name type="scientific">Sphingomonas aerophila</name>
    <dbReference type="NCBI Taxonomy" id="1344948"/>
    <lineage>
        <taxon>Bacteria</taxon>
        <taxon>Pseudomonadati</taxon>
        <taxon>Pseudomonadota</taxon>
        <taxon>Alphaproteobacteria</taxon>
        <taxon>Sphingomonadales</taxon>
        <taxon>Sphingomonadaceae</taxon>
        <taxon>Sphingomonas</taxon>
    </lineage>
</organism>
<keyword evidence="1" id="KW-0472">Membrane</keyword>
<evidence type="ECO:0000256" key="1">
    <source>
        <dbReference type="SAM" id="Phobius"/>
    </source>
</evidence>
<keyword evidence="1" id="KW-1133">Transmembrane helix</keyword>
<comment type="caution">
    <text evidence="3">The sequence shown here is derived from an EMBL/GenBank/DDBJ whole genome shotgun (WGS) entry which is preliminary data.</text>
</comment>
<evidence type="ECO:0000313" key="4">
    <source>
        <dbReference type="Proteomes" id="UP000546200"/>
    </source>
</evidence>
<dbReference type="InterPro" id="IPR036514">
    <property type="entry name" value="SGNH_hydro_sf"/>
</dbReference>
<dbReference type="SUPFAM" id="SSF52266">
    <property type="entry name" value="SGNH hydrolase"/>
    <property type="match status" value="1"/>
</dbReference>
<gene>
    <name evidence="3" type="ORF">FHS94_001308</name>
</gene>
<dbReference type="GO" id="GO:0016788">
    <property type="term" value="F:hydrolase activity, acting on ester bonds"/>
    <property type="evidence" value="ECO:0007669"/>
    <property type="project" value="UniProtKB-ARBA"/>
</dbReference>